<sequence length="222" mass="25849">DQGHLQKVTETTGNSPDLHSCADVLDPKFILVADRAYGKHKRFDEYLEQNQSFVIRLHDNTTFYEPIPRERNQPFTGTLEQDFTCQLGKNKSLSQHRFRVVILKDPNDNPVILATNLHWHYAEKIAEIYKKRWQIEVFFRWIKQHLNIPKLFGTTPNAVYGQLYTALIVYVLLKFLFDQGNAKVHPSATLTFAEFDRLFTLQLLPPEWRVYLANNAASSSII</sequence>
<keyword evidence="3" id="KW-0238">DNA-binding</keyword>
<evidence type="ECO:0000256" key="1">
    <source>
        <dbReference type="ARBA" id="ARBA00010075"/>
    </source>
</evidence>
<gene>
    <name evidence="6" type="ORF">ACFQ3W_17635</name>
</gene>
<evidence type="ECO:0000256" key="3">
    <source>
        <dbReference type="ARBA" id="ARBA00023125"/>
    </source>
</evidence>
<comment type="caution">
    <text evidence="6">The sequence shown here is derived from an EMBL/GenBank/DDBJ whole genome shotgun (WGS) entry which is preliminary data.</text>
</comment>
<feature type="domain" description="Transposase IS4-like" evidence="5">
    <location>
        <begin position="7"/>
        <end position="172"/>
    </location>
</feature>
<comment type="similarity">
    <text evidence="1">Belongs to the transposase 11 family.</text>
</comment>
<name>A0ABW3S035_9BACL</name>
<evidence type="ECO:0000259" key="5">
    <source>
        <dbReference type="Pfam" id="PF01609"/>
    </source>
</evidence>
<dbReference type="PANTHER" id="PTHR33258:SF1">
    <property type="entry name" value="TRANSPOSASE INSL FOR INSERTION SEQUENCE ELEMENT IS186A-RELATED"/>
    <property type="match status" value="1"/>
</dbReference>
<dbReference type="NCBIfam" id="NF033592">
    <property type="entry name" value="transpos_IS4_1"/>
    <property type="match status" value="1"/>
</dbReference>
<dbReference type="Proteomes" id="UP001597262">
    <property type="component" value="Unassembled WGS sequence"/>
</dbReference>
<reference evidence="7" key="1">
    <citation type="journal article" date="2019" name="Int. J. Syst. Evol. Microbiol.">
        <title>The Global Catalogue of Microorganisms (GCM) 10K type strain sequencing project: providing services to taxonomists for standard genome sequencing and annotation.</title>
        <authorList>
            <consortium name="The Broad Institute Genomics Platform"/>
            <consortium name="The Broad Institute Genome Sequencing Center for Infectious Disease"/>
            <person name="Wu L."/>
            <person name="Ma J."/>
        </authorList>
    </citation>
    <scope>NUCLEOTIDE SEQUENCE [LARGE SCALE GENOMIC DNA]</scope>
    <source>
        <strain evidence="7">CCUG 59189</strain>
    </source>
</reference>
<organism evidence="6 7">
    <name type="scientific">Paenibacillus puldeungensis</name>
    <dbReference type="NCBI Taxonomy" id="696536"/>
    <lineage>
        <taxon>Bacteria</taxon>
        <taxon>Bacillati</taxon>
        <taxon>Bacillota</taxon>
        <taxon>Bacilli</taxon>
        <taxon>Bacillales</taxon>
        <taxon>Paenibacillaceae</taxon>
        <taxon>Paenibacillus</taxon>
    </lineage>
</organism>
<feature type="non-terminal residue" evidence="6">
    <location>
        <position position="1"/>
    </location>
</feature>
<dbReference type="Gene3D" id="3.90.350.10">
    <property type="entry name" value="Transposase Inhibitor Protein From Tn5, Chain A, domain 1"/>
    <property type="match status" value="1"/>
</dbReference>
<dbReference type="SUPFAM" id="SSF53098">
    <property type="entry name" value="Ribonuclease H-like"/>
    <property type="match status" value="1"/>
</dbReference>
<keyword evidence="4" id="KW-0233">DNA recombination</keyword>
<accession>A0ABW3S035</accession>
<keyword evidence="7" id="KW-1185">Reference proteome</keyword>
<evidence type="ECO:0000256" key="4">
    <source>
        <dbReference type="ARBA" id="ARBA00023172"/>
    </source>
</evidence>
<evidence type="ECO:0000256" key="2">
    <source>
        <dbReference type="ARBA" id="ARBA00022578"/>
    </source>
</evidence>
<dbReference type="PANTHER" id="PTHR33258">
    <property type="entry name" value="TRANSPOSASE INSL FOR INSERTION SEQUENCE ELEMENT IS186A-RELATED"/>
    <property type="match status" value="1"/>
</dbReference>
<dbReference type="EMBL" id="JBHTLM010000014">
    <property type="protein sequence ID" value="MFD1178114.1"/>
    <property type="molecule type" value="Genomic_DNA"/>
</dbReference>
<proteinExistence type="inferred from homology"/>
<dbReference type="RefSeq" id="WP_379320560.1">
    <property type="nucleotide sequence ID" value="NZ_JBHTLM010000014.1"/>
</dbReference>
<evidence type="ECO:0000313" key="6">
    <source>
        <dbReference type="EMBL" id="MFD1178114.1"/>
    </source>
</evidence>
<evidence type="ECO:0000313" key="7">
    <source>
        <dbReference type="Proteomes" id="UP001597262"/>
    </source>
</evidence>
<dbReference type="InterPro" id="IPR012337">
    <property type="entry name" value="RNaseH-like_sf"/>
</dbReference>
<dbReference type="InterPro" id="IPR002559">
    <property type="entry name" value="Transposase_11"/>
</dbReference>
<dbReference type="Pfam" id="PF01609">
    <property type="entry name" value="DDE_Tnp_1"/>
    <property type="match status" value="1"/>
</dbReference>
<dbReference type="InterPro" id="IPR047952">
    <property type="entry name" value="Transpos_IS4"/>
</dbReference>
<keyword evidence="2" id="KW-0815">Transposition</keyword>
<protein>
    <submittedName>
        <fullName evidence="6">IS4 family transposase</fullName>
    </submittedName>
</protein>